<keyword evidence="4 6" id="KW-0472">Membrane</keyword>
<evidence type="ECO:0000256" key="1">
    <source>
        <dbReference type="ARBA" id="ARBA00004141"/>
    </source>
</evidence>
<evidence type="ECO:0000313" key="7">
    <source>
        <dbReference type="EMBL" id="KAF3519108.1"/>
    </source>
</evidence>
<feature type="compositionally biased region" description="Low complexity" evidence="5">
    <location>
        <begin position="10"/>
        <end position="31"/>
    </location>
</feature>
<comment type="subcellular location">
    <subcellularLocation>
        <location evidence="1">Membrane</location>
        <topology evidence="1">Multi-pass membrane protein</topology>
    </subcellularLocation>
</comment>
<protein>
    <recommendedName>
        <fullName evidence="9">SNARE associated Golgi protein family</fullName>
    </recommendedName>
</protein>
<feature type="transmembrane region" description="Helical" evidence="6">
    <location>
        <begin position="257"/>
        <end position="278"/>
    </location>
</feature>
<keyword evidence="8" id="KW-1185">Reference proteome</keyword>
<dbReference type="EMBL" id="QGKV02001556">
    <property type="protein sequence ID" value="KAF3519108.1"/>
    <property type="molecule type" value="Genomic_DNA"/>
</dbReference>
<dbReference type="PANTHER" id="PTHR43220:SF9">
    <property type="entry name" value="SNARE ASSOCIATED GOLGI PROTEIN FAMILY"/>
    <property type="match status" value="1"/>
</dbReference>
<proteinExistence type="predicted"/>
<keyword evidence="3 6" id="KW-1133">Transmembrane helix</keyword>
<comment type="caution">
    <text evidence="7">The sequence shown here is derived from an EMBL/GenBank/DDBJ whole genome shotgun (WGS) entry which is preliminary data.</text>
</comment>
<evidence type="ECO:0000256" key="5">
    <source>
        <dbReference type="SAM" id="MobiDB-lite"/>
    </source>
</evidence>
<keyword evidence="2 6" id="KW-0812">Transmembrane</keyword>
<feature type="region of interest" description="Disordered" evidence="5">
    <location>
        <begin position="1"/>
        <end position="38"/>
    </location>
</feature>
<dbReference type="InterPro" id="IPR045014">
    <property type="entry name" value="TM41A/B"/>
</dbReference>
<dbReference type="PANTHER" id="PTHR43220">
    <property type="match status" value="1"/>
</dbReference>
<gene>
    <name evidence="7" type="ORF">DY000_02062650</name>
</gene>
<feature type="transmembrane region" description="Helical" evidence="6">
    <location>
        <begin position="224"/>
        <end position="245"/>
    </location>
</feature>
<evidence type="ECO:0000313" key="8">
    <source>
        <dbReference type="Proteomes" id="UP000266723"/>
    </source>
</evidence>
<accession>A0ABQ7AYP0</accession>
<evidence type="ECO:0008006" key="9">
    <source>
        <dbReference type="Google" id="ProtNLM"/>
    </source>
</evidence>
<sequence>MALNSESSEEFSFPLLASQDSSQTSGTDSPPLWKHSPEKIRRRYDDGRLIIGRYHDDGQRKSFSCVETRSLWNVNAEEKLDMLWEELNEEPRPPPRSQSLRIDLGGDKRSSLFPDESSAVGCGMKLTKKRPSTKMKMSTNVLVLMRVLKKILVIRSSSQRSPAKTHSRPLITWLWPDKLRFFQAEIGKRRDKLLNYMLFLRITPTLPNLFINLASPIVDVPFHVFFLATLVGLIPAAYITVRAGLAIGDLKSVKDLYDFKTLSVLFLIGFISILPTILKRKKIYE</sequence>
<dbReference type="Proteomes" id="UP000266723">
    <property type="component" value="Unassembled WGS sequence"/>
</dbReference>
<organism evidence="7 8">
    <name type="scientific">Brassica cretica</name>
    <name type="common">Mustard</name>
    <dbReference type="NCBI Taxonomy" id="69181"/>
    <lineage>
        <taxon>Eukaryota</taxon>
        <taxon>Viridiplantae</taxon>
        <taxon>Streptophyta</taxon>
        <taxon>Embryophyta</taxon>
        <taxon>Tracheophyta</taxon>
        <taxon>Spermatophyta</taxon>
        <taxon>Magnoliopsida</taxon>
        <taxon>eudicotyledons</taxon>
        <taxon>Gunneridae</taxon>
        <taxon>Pentapetalae</taxon>
        <taxon>rosids</taxon>
        <taxon>malvids</taxon>
        <taxon>Brassicales</taxon>
        <taxon>Brassicaceae</taxon>
        <taxon>Brassiceae</taxon>
        <taxon>Brassica</taxon>
    </lineage>
</organism>
<evidence type="ECO:0000256" key="6">
    <source>
        <dbReference type="SAM" id="Phobius"/>
    </source>
</evidence>
<reference evidence="7 8" key="1">
    <citation type="journal article" date="2020" name="BMC Genomics">
        <title>Intraspecific diversification of the crop wild relative Brassica cretica Lam. using demographic model selection.</title>
        <authorList>
            <person name="Kioukis A."/>
            <person name="Michalopoulou V.A."/>
            <person name="Briers L."/>
            <person name="Pirintsos S."/>
            <person name="Studholme D.J."/>
            <person name="Pavlidis P."/>
            <person name="Sarris P.F."/>
        </authorList>
    </citation>
    <scope>NUCLEOTIDE SEQUENCE [LARGE SCALE GENOMIC DNA]</scope>
    <source>
        <strain evidence="8">cv. PFS-1207/04</strain>
    </source>
</reference>
<evidence type="ECO:0000256" key="4">
    <source>
        <dbReference type="ARBA" id="ARBA00023136"/>
    </source>
</evidence>
<evidence type="ECO:0000256" key="2">
    <source>
        <dbReference type="ARBA" id="ARBA00022692"/>
    </source>
</evidence>
<evidence type="ECO:0000256" key="3">
    <source>
        <dbReference type="ARBA" id="ARBA00022989"/>
    </source>
</evidence>
<name>A0ABQ7AYP0_BRACR</name>